<accession>A0A4U0XDV4</accession>
<dbReference type="AlphaFoldDB" id="A0A4U0XDV4"/>
<organism evidence="3 4">
    <name type="scientific">Cryomyces minteri</name>
    <dbReference type="NCBI Taxonomy" id="331657"/>
    <lineage>
        <taxon>Eukaryota</taxon>
        <taxon>Fungi</taxon>
        <taxon>Dikarya</taxon>
        <taxon>Ascomycota</taxon>
        <taxon>Pezizomycotina</taxon>
        <taxon>Dothideomycetes</taxon>
        <taxon>Dothideomycetes incertae sedis</taxon>
        <taxon>Cryomyces</taxon>
    </lineage>
</organism>
<evidence type="ECO:0000259" key="2">
    <source>
        <dbReference type="Pfam" id="PF01425"/>
    </source>
</evidence>
<feature type="chain" id="PRO_5020665387" description="Amidase domain-containing protein" evidence="1">
    <location>
        <begin position="22"/>
        <end position="610"/>
    </location>
</feature>
<feature type="signal peptide" evidence="1">
    <location>
        <begin position="1"/>
        <end position="21"/>
    </location>
</feature>
<dbReference type="PANTHER" id="PTHR42678:SF37">
    <property type="entry name" value="AMIDASE C869.01-RELATED"/>
    <property type="match status" value="1"/>
</dbReference>
<reference evidence="3 4" key="1">
    <citation type="submission" date="2017-03" db="EMBL/GenBank/DDBJ databases">
        <title>Genomes of endolithic fungi from Antarctica.</title>
        <authorList>
            <person name="Coleine C."/>
            <person name="Masonjones S."/>
            <person name="Stajich J.E."/>
        </authorList>
    </citation>
    <scope>NUCLEOTIDE SEQUENCE [LARGE SCALE GENOMIC DNA]</scope>
    <source>
        <strain evidence="3 4">CCFEE 5187</strain>
    </source>
</reference>
<dbReference type="Pfam" id="PF01425">
    <property type="entry name" value="Amidase"/>
    <property type="match status" value="1"/>
</dbReference>
<feature type="domain" description="Amidase" evidence="2">
    <location>
        <begin position="108"/>
        <end position="404"/>
    </location>
</feature>
<dbReference type="SUPFAM" id="SSF75304">
    <property type="entry name" value="Amidase signature (AS) enzymes"/>
    <property type="match status" value="1"/>
</dbReference>
<dbReference type="STRING" id="331657.A0A4U0XDV4"/>
<evidence type="ECO:0000313" key="4">
    <source>
        <dbReference type="Proteomes" id="UP000308768"/>
    </source>
</evidence>
<evidence type="ECO:0000313" key="3">
    <source>
        <dbReference type="EMBL" id="TKA73433.1"/>
    </source>
</evidence>
<sequence length="610" mass="65572">MAPNFSRLAAVAAFGAAAANALSSLPDIFNVSGAKPNNVAVQLTVNANDVQTLDSPYPYYFPQTTPAGTSALFPMPKCRGVQLEEASIDSLQKAMDTGRLTSVQLCLCYLQRIYQTQDYIHSVLEVNPDFIEIAASLDVERAAGKVRGPLHGIPFMVKDNIASKDKMQTTAGSWALQGSVVPRDAQVVAQLRTAGAVLFGKATLSEWADMRSNNYSEGYSGRGGQCRSSYNLTVNPGGSSSGSAVGVAANVFTFALGTETDGSVINPAERNAIVGIKPTVGLTSRAGVIPESAHQDTVGTFARNVRDATYVLDAIYGPDSRDNYTAAQVGKTPTGGYSQFLTNKTALAGATFGIPWNSFWVYADLEQQTILLKIVDLMKAAGATIINGTELPNYRTMVAPYWDWDYGTTRGHPNESEYTVVKVDLYNNIKAYLSELQNTNIRSLEDIVAYNYANDGSEGGNLWPLGNPAFYSGQDGFLASLKTKGVMDTTYYQALGFCQQQTRQGGIDAALAQGRNGNQLDALLVPPDVAQSYQIAAQAGYPMITIPAGVHSSTGMPFGLALMQTAFAEDKLVKWASAIEDAQISANTPYKRTLPKWYGYLQRNIPVNNL</sequence>
<keyword evidence="1" id="KW-0732">Signal</keyword>
<proteinExistence type="predicted"/>
<protein>
    <recommendedName>
        <fullName evidence="2">Amidase domain-containing protein</fullName>
    </recommendedName>
</protein>
<dbReference type="Gene3D" id="3.90.1300.10">
    <property type="entry name" value="Amidase signature (AS) domain"/>
    <property type="match status" value="1"/>
</dbReference>
<evidence type="ECO:0000256" key="1">
    <source>
        <dbReference type="SAM" id="SignalP"/>
    </source>
</evidence>
<dbReference type="Proteomes" id="UP000308768">
    <property type="component" value="Unassembled WGS sequence"/>
</dbReference>
<dbReference type="InterPro" id="IPR023631">
    <property type="entry name" value="Amidase_dom"/>
</dbReference>
<gene>
    <name evidence="3" type="ORF">B0A49_06852</name>
</gene>
<comment type="caution">
    <text evidence="3">The sequence shown here is derived from an EMBL/GenBank/DDBJ whole genome shotgun (WGS) entry which is preliminary data.</text>
</comment>
<keyword evidence="4" id="KW-1185">Reference proteome</keyword>
<name>A0A4U0XDV4_9PEZI</name>
<dbReference type="OrthoDB" id="566138at2759"/>
<dbReference type="PANTHER" id="PTHR42678">
    <property type="entry name" value="AMIDASE"/>
    <property type="match status" value="1"/>
</dbReference>
<dbReference type="InterPro" id="IPR036928">
    <property type="entry name" value="AS_sf"/>
</dbReference>
<dbReference type="EMBL" id="NAJN01000433">
    <property type="protein sequence ID" value="TKA73433.1"/>
    <property type="molecule type" value="Genomic_DNA"/>
</dbReference>